<reference evidence="3" key="2">
    <citation type="submission" date="2022-10" db="EMBL/GenBank/DDBJ databases">
        <authorList>
            <consortium name="ENA_rothamsted_submissions"/>
            <consortium name="culmorum"/>
            <person name="King R."/>
        </authorList>
    </citation>
    <scope>NUCLEOTIDE SEQUENCE</scope>
</reference>
<evidence type="ECO:0000313" key="3">
    <source>
        <dbReference type="EMBL" id="CAG9819671.1"/>
    </source>
</evidence>
<accession>A0A9N9SH61</accession>
<feature type="domain" description="DUF4485" evidence="2">
    <location>
        <begin position="68"/>
        <end position="147"/>
    </location>
</feature>
<dbReference type="OrthoDB" id="8196012at2759"/>
<protein>
    <recommendedName>
        <fullName evidence="2">DUF4485 domain-containing protein</fullName>
    </recommendedName>
</protein>
<feature type="region of interest" description="Disordered" evidence="1">
    <location>
        <begin position="1"/>
        <end position="55"/>
    </location>
</feature>
<evidence type="ECO:0000259" key="2">
    <source>
        <dbReference type="Pfam" id="PF14846"/>
    </source>
</evidence>
<name>A0A9N9SH61_PHACE</name>
<dbReference type="Pfam" id="PF14846">
    <property type="entry name" value="DUF4485"/>
    <property type="match status" value="1"/>
</dbReference>
<organism evidence="3 4">
    <name type="scientific">Phaedon cochleariae</name>
    <name type="common">Mustard beetle</name>
    <dbReference type="NCBI Taxonomy" id="80249"/>
    <lineage>
        <taxon>Eukaryota</taxon>
        <taxon>Metazoa</taxon>
        <taxon>Ecdysozoa</taxon>
        <taxon>Arthropoda</taxon>
        <taxon>Hexapoda</taxon>
        <taxon>Insecta</taxon>
        <taxon>Pterygota</taxon>
        <taxon>Neoptera</taxon>
        <taxon>Endopterygota</taxon>
        <taxon>Coleoptera</taxon>
        <taxon>Polyphaga</taxon>
        <taxon>Cucujiformia</taxon>
        <taxon>Chrysomeloidea</taxon>
        <taxon>Chrysomelidae</taxon>
        <taxon>Chrysomelinae</taxon>
        <taxon>Chrysomelini</taxon>
        <taxon>Phaedon</taxon>
    </lineage>
</organism>
<proteinExistence type="predicted"/>
<evidence type="ECO:0000256" key="1">
    <source>
        <dbReference type="SAM" id="MobiDB-lite"/>
    </source>
</evidence>
<evidence type="ECO:0000313" key="4">
    <source>
        <dbReference type="Proteomes" id="UP001153737"/>
    </source>
</evidence>
<reference evidence="3" key="1">
    <citation type="submission" date="2022-01" db="EMBL/GenBank/DDBJ databases">
        <authorList>
            <person name="King R."/>
        </authorList>
    </citation>
    <scope>NUCLEOTIDE SEQUENCE</scope>
</reference>
<sequence length="201" mass="21837">MADEEQAPVADEAAAAEAPAAEEAPAAPPGEAEGAPADAAANATPATPGGPQIVPPVTAAQRAAQDPLNTEFLYYSSVLRILGPTLTKEDDRNYIIPWIRKLFRPEYHSSKLREKRNRYLAYLSTSLLLDQAIGVFRGFPPDGALPDCEALVPPTVQAAEWEVDKMWQDTLQGLPGDFRMLECCVHAEEAECKADHRLDKV</sequence>
<gene>
    <name evidence="3" type="ORF">PHAECO_LOCUS7039</name>
</gene>
<dbReference type="Proteomes" id="UP001153737">
    <property type="component" value="Chromosome 3"/>
</dbReference>
<dbReference type="EMBL" id="OU896709">
    <property type="protein sequence ID" value="CAG9819671.1"/>
    <property type="molecule type" value="Genomic_DNA"/>
</dbReference>
<dbReference type="InterPro" id="IPR027831">
    <property type="entry name" value="DUF4485"/>
</dbReference>
<dbReference type="AlphaFoldDB" id="A0A9N9SH61"/>
<keyword evidence="4" id="KW-1185">Reference proteome</keyword>
<feature type="compositionally biased region" description="Low complexity" evidence="1">
    <location>
        <begin position="7"/>
        <end position="51"/>
    </location>
</feature>